<keyword evidence="14" id="KW-1185">Reference proteome</keyword>
<dbReference type="GO" id="GO:0005524">
    <property type="term" value="F:ATP binding"/>
    <property type="evidence" value="ECO:0007669"/>
    <property type="project" value="UniProtKB-KW"/>
</dbReference>
<dbReference type="NCBIfam" id="TIGR00482">
    <property type="entry name" value="nicotinate (nicotinamide) nucleotide adenylyltransferase"/>
    <property type="match status" value="1"/>
</dbReference>
<dbReference type="RefSeq" id="WP_110173694.1">
    <property type="nucleotide sequence ID" value="NZ_CP015136.1"/>
</dbReference>
<proteinExistence type="inferred from homology"/>
<dbReference type="HAMAP" id="MF_00244">
    <property type="entry name" value="NaMN_adenylyltr"/>
    <property type="match status" value="1"/>
</dbReference>
<evidence type="ECO:0000313" key="13">
    <source>
        <dbReference type="EMBL" id="AMY12222.1"/>
    </source>
</evidence>
<evidence type="ECO:0000256" key="1">
    <source>
        <dbReference type="ARBA" id="ARBA00002324"/>
    </source>
</evidence>
<evidence type="ECO:0000256" key="2">
    <source>
        <dbReference type="ARBA" id="ARBA00005019"/>
    </source>
</evidence>
<dbReference type="InterPro" id="IPR004821">
    <property type="entry name" value="Cyt_trans-like"/>
</dbReference>
<keyword evidence="6 11" id="KW-0548">Nucleotidyltransferase</keyword>
<dbReference type="Pfam" id="PF01467">
    <property type="entry name" value="CTP_transf_like"/>
    <property type="match status" value="1"/>
</dbReference>
<evidence type="ECO:0000256" key="11">
    <source>
        <dbReference type="HAMAP-Rule" id="MF_00244"/>
    </source>
</evidence>
<dbReference type="KEGG" id="abac:LuPra_05495"/>
<dbReference type="SUPFAM" id="SSF52374">
    <property type="entry name" value="Nucleotidylyl transferase"/>
    <property type="match status" value="1"/>
</dbReference>
<dbReference type="InterPro" id="IPR014729">
    <property type="entry name" value="Rossmann-like_a/b/a_fold"/>
</dbReference>
<dbReference type="UniPathway" id="UPA00253">
    <property type="reaction ID" value="UER00332"/>
</dbReference>
<evidence type="ECO:0000256" key="7">
    <source>
        <dbReference type="ARBA" id="ARBA00022741"/>
    </source>
</evidence>
<dbReference type="EC" id="2.7.7.18" evidence="11"/>
<dbReference type="PANTHER" id="PTHR39321">
    <property type="entry name" value="NICOTINATE-NUCLEOTIDE ADENYLYLTRANSFERASE-RELATED"/>
    <property type="match status" value="1"/>
</dbReference>
<evidence type="ECO:0000256" key="10">
    <source>
        <dbReference type="ARBA" id="ARBA00048721"/>
    </source>
</evidence>
<comment type="pathway">
    <text evidence="2 11">Cofactor biosynthesis; NAD(+) biosynthesis; deamido-NAD(+) from nicotinate D-ribonucleotide: step 1/1.</text>
</comment>
<keyword evidence="7 11" id="KW-0547">Nucleotide-binding</keyword>
<organism evidence="13 14">
    <name type="scientific">Luteitalea pratensis</name>
    <dbReference type="NCBI Taxonomy" id="1855912"/>
    <lineage>
        <taxon>Bacteria</taxon>
        <taxon>Pseudomonadati</taxon>
        <taxon>Acidobacteriota</taxon>
        <taxon>Vicinamibacteria</taxon>
        <taxon>Vicinamibacterales</taxon>
        <taxon>Vicinamibacteraceae</taxon>
        <taxon>Luteitalea</taxon>
    </lineage>
</organism>
<gene>
    <name evidence="11 13" type="primary">nadD</name>
    <name evidence="13" type="ORF">LuPra_05495</name>
</gene>
<keyword evidence="8 11" id="KW-0067">ATP-binding</keyword>
<dbReference type="NCBIfam" id="NF000840">
    <property type="entry name" value="PRK00071.1-3"/>
    <property type="match status" value="1"/>
</dbReference>
<name>A0A143PUG3_LUTPR</name>
<dbReference type="Proteomes" id="UP000076079">
    <property type="component" value="Chromosome"/>
</dbReference>
<dbReference type="CDD" id="cd02165">
    <property type="entry name" value="NMNAT"/>
    <property type="match status" value="1"/>
</dbReference>
<dbReference type="InterPro" id="IPR005248">
    <property type="entry name" value="NadD/NMNAT"/>
</dbReference>
<evidence type="ECO:0000256" key="9">
    <source>
        <dbReference type="ARBA" id="ARBA00023027"/>
    </source>
</evidence>
<evidence type="ECO:0000256" key="8">
    <source>
        <dbReference type="ARBA" id="ARBA00022840"/>
    </source>
</evidence>
<comment type="catalytic activity">
    <reaction evidence="10 11">
        <text>nicotinate beta-D-ribonucleotide + ATP + H(+) = deamido-NAD(+) + diphosphate</text>
        <dbReference type="Rhea" id="RHEA:22860"/>
        <dbReference type="ChEBI" id="CHEBI:15378"/>
        <dbReference type="ChEBI" id="CHEBI:30616"/>
        <dbReference type="ChEBI" id="CHEBI:33019"/>
        <dbReference type="ChEBI" id="CHEBI:57502"/>
        <dbReference type="ChEBI" id="CHEBI:58437"/>
        <dbReference type="EC" id="2.7.7.18"/>
    </reaction>
</comment>
<comment type="similarity">
    <text evidence="3 11">Belongs to the NadD family.</text>
</comment>
<dbReference type="GO" id="GO:0009435">
    <property type="term" value="P:NAD+ biosynthetic process"/>
    <property type="evidence" value="ECO:0007669"/>
    <property type="project" value="UniProtKB-UniRule"/>
</dbReference>
<protein>
    <recommendedName>
        <fullName evidence="11">Probable nicotinate-nucleotide adenylyltransferase</fullName>
        <ecNumber evidence="11">2.7.7.18</ecNumber>
    </recommendedName>
    <alternativeName>
        <fullName evidence="11">Deamido-NAD(+) diphosphorylase</fullName>
    </alternativeName>
    <alternativeName>
        <fullName evidence="11">Deamido-NAD(+) pyrophosphorylase</fullName>
    </alternativeName>
    <alternativeName>
        <fullName evidence="11">Nicotinate mononucleotide adenylyltransferase</fullName>
        <shortName evidence="11">NaMN adenylyltransferase</shortName>
    </alternativeName>
</protein>
<dbReference type="OrthoDB" id="5295945at2"/>
<reference evidence="14" key="2">
    <citation type="submission" date="2016-04" db="EMBL/GenBank/DDBJ databases">
        <title>First Complete Genome Sequence of a Subdivision 6 Acidobacterium.</title>
        <authorList>
            <person name="Huang S."/>
            <person name="Vieira S."/>
            <person name="Bunk B."/>
            <person name="Riedel T."/>
            <person name="Sproeer C."/>
            <person name="Overmann J."/>
        </authorList>
    </citation>
    <scope>NUCLEOTIDE SEQUENCE [LARGE SCALE GENOMIC DNA]</scope>
    <source>
        <strain evidence="14">DSM 100886 HEG_-6_39</strain>
    </source>
</reference>
<evidence type="ECO:0000313" key="14">
    <source>
        <dbReference type="Proteomes" id="UP000076079"/>
    </source>
</evidence>
<evidence type="ECO:0000256" key="4">
    <source>
        <dbReference type="ARBA" id="ARBA00022642"/>
    </source>
</evidence>
<dbReference type="EMBL" id="CP015136">
    <property type="protein sequence ID" value="AMY12222.1"/>
    <property type="molecule type" value="Genomic_DNA"/>
</dbReference>
<dbReference type="AlphaFoldDB" id="A0A143PUG3"/>
<evidence type="ECO:0000256" key="3">
    <source>
        <dbReference type="ARBA" id="ARBA00009014"/>
    </source>
</evidence>
<evidence type="ECO:0000256" key="6">
    <source>
        <dbReference type="ARBA" id="ARBA00022695"/>
    </source>
</evidence>
<keyword evidence="4 11" id="KW-0662">Pyridine nucleotide biosynthesis</keyword>
<dbReference type="Gene3D" id="3.40.50.620">
    <property type="entry name" value="HUPs"/>
    <property type="match status" value="1"/>
</dbReference>
<dbReference type="STRING" id="1855912.LuPra_05495"/>
<keyword evidence="5 11" id="KW-0808">Transferase</keyword>
<comment type="function">
    <text evidence="1 11">Catalyzes the reversible adenylation of nicotinate mononucleotide (NaMN) to nicotinic acid adenine dinucleotide (NaAD).</text>
</comment>
<evidence type="ECO:0000259" key="12">
    <source>
        <dbReference type="Pfam" id="PF01467"/>
    </source>
</evidence>
<sequence length="232" mass="24614">MRRSPLRLGVLGGTLDPVHAGHVAAAHAAARALSLDAVWLMPSHVPAHKGSPHASPWHRFAMTALAASEDALLVASDLELARPGPTYTWDTLQALAAEGFAASQIFFITGADAFAGIDTWHRFPDVLDAGHFVVVTRPGHALPPDVLAQPDVAQRLRIAGDTATDSSPASTDSRAIWLVEADTPDVSSTDIRQRILAGKEAGTDVPASVAAHIRRHGLYTHQPAARRLHGED</sequence>
<keyword evidence="9 11" id="KW-0520">NAD</keyword>
<feature type="domain" description="Cytidyltransferase-like" evidence="12">
    <location>
        <begin position="10"/>
        <end position="194"/>
    </location>
</feature>
<evidence type="ECO:0000256" key="5">
    <source>
        <dbReference type="ARBA" id="ARBA00022679"/>
    </source>
</evidence>
<dbReference type="PANTHER" id="PTHR39321:SF3">
    <property type="entry name" value="PHOSPHOPANTETHEINE ADENYLYLTRANSFERASE"/>
    <property type="match status" value="1"/>
</dbReference>
<dbReference type="GO" id="GO:0004515">
    <property type="term" value="F:nicotinate-nucleotide adenylyltransferase activity"/>
    <property type="evidence" value="ECO:0007669"/>
    <property type="project" value="UniProtKB-UniRule"/>
</dbReference>
<reference evidence="13 14" key="1">
    <citation type="journal article" date="2016" name="Genome Announc.">
        <title>First Complete Genome Sequence of a Subdivision 6 Acidobacterium Strain.</title>
        <authorList>
            <person name="Huang S."/>
            <person name="Vieira S."/>
            <person name="Bunk B."/>
            <person name="Riedel T."/>
            <person name="Sproer C."/>
            <person name="Overmann J."/>
        </authorList>
    </citation>
    <scope>NUCLEOTIDE SEQUENCE [LARGE SCALE GENOMIC DNA]</scope>
    <source>
        <strain evidence="14">DSM 100886 HEG_-6_39</strain>
    </source>
</reference>
<accession>A0A143PUG3</accession>